<dbReference type="GO" id="GO:0005975">
    <property type="term" value="P:carbohydrate metabolic process"/>
    <property type="evidence" value="ECO:0007669"/>
    <property type="project" value="InterPro"/>
</dbReference>
<evidence type="ECO:0000256" key="2">
    <source>
        <dbReference type="ARBA" id="ARBA00022801"/>
    </source>
</evidence>
<proteinExistence type="inferred from homology"/>
<keyword evidence="2 5" id="KW-0378">Hydrolase</keyword>
<evidence type="ECO:0000256" key="3">
    <source>
        <dbReference type="ARBA" id="ARBA00023295"/>
    </source>
</evidence>
<evidence type="ECO:0000256" key="5">
    <source>
        <dbReference type="RuleBase" id="RU004336"/>
    </source>
</evidence>
<dbReference type="EMBL" id="U72248">
    <property type="protein sequence ID" value="AAD10379.1"/>
    <property type="molecule type" value="Genomic_DNA"/>
</dbReference>
<comment type="similarity">
    <text evidence="1 4">Belongs to the glycosyl hydrolase 17 family.</text>
</comment>
<reference evidence="7" key="1">
    <citation type="journal article" date="1998" name="Gene">
        <title>Characterization of rice endo-beta-glucanase genes (Gns2-Gns14) defines a new subgroup within the gene family.</title>
        <authorList>
            <person name="Romero G.O."/>
            <person name="Simmons C."/>
            <person name="Yaneshita M."/>
            <person name="Doan M."/>
            <person name="Thomas B.R."/>
            <person name="Rodriguez R.L."/>
        </authorList>
    </citation>
    <scope>NUCLEOTIDE SEQUENCE</scope>
    <source>
        <strain evidence="7">M202</strain>
    </source>
</reference>
<keyword evidence="6" id="KW-0732">Signal</keyword>
<dbReference type="Gene3D" id="3.20.20.80">
    <property type="entry name" value="Glycosidases"/>
    <property type="match status" value="1"/>
</dbReference>
<feature type="chain" id="PRO_5004337734" evidence="6">
    <location>
        <begin position="21"/>
        <end position="345"/>
    </location>
</feature>
<gene>
    <name evidence="7" type="primary">Gns2</name>
</gene>
<sequence length="345" mass="36484">MSMQGVVPVLAAALAIAAFASFPSGTHIAKLRYIMRSIGVCYGMNGDGLPSRSNVVQLYKSNGIGAMRIYSADREALDALRGSGIDLALDVGERNDVGQLAANADSWVQDNVKAYYPDVKIKYIVVGNELTGTATASILPAMQNVQAALASAGLAKIKVTTAIKMDTLAASSPPSAVFTNPSVMEPIVRFLTGNAAPLLANVYPYFAYRDSQDIDLSYALFQPSSTTVSDPNGGGLSYTNLFDAMVDAVRAAVEKVSGGGSSVVDVVVSESGWPSDGGKGATVENARAYNQNLIDHVAQGTPKKPGQMEVYVFALFNENRKEGDATEKKFGLFNPDKTPVYPITF</sequence>
<dbReference type="InterPro" id="IPR044965">
    <property type="entry name" value="Glyco_hydro_17_plant"/>
</dbReference>
<dbReference type="PANTHER" id="PTHR32227">
    <property type="entry name" value="GLUCAN ENDO-1,3-BETA-GLUCOSIDASE BG1-RELATED-RELATED"/>
    <property type="match status" value="1"/>
</dbReference>
<dbReference type="GO" id="GO:0042973">
    <property type="term" value="F:glucan endo-1,3-beta-D-glucosidase activity"/>
    <property type="evidence" value="ECO:0007669"/>
    <property type="project" value="UniProtKB-ARBA"/>
</dbReference>
<evidence type="ECO:0000256" key="1">
    <source>
        <dbReference type="ARBA" id="ARBA00008773"/>
    </source>
</evidence>
<dbReference type="Pfam" id="PF00332">
    <property type="entry name" value="Glyco_hydro_17"/>
    <property type="match status" value="1"/>
</dbReference>
<evidence type="ECO:0000256" key="6">
    <source>
        <dbReference type="SAM" id="SignalP"/>
    </source>
</evidence>
<dbReference type="FunFam" id="3.20.20.80:FF:000010">
    <property type="entry name" value="glucan endo-1,3-beta-glucosidase, basic"/>
    <property type="match status" value="1"/>
</dbReference>
<dbReference type="CAZy" id="GH17">
    <property type="family name" value="Glycoside Hydrolase Family 17"/>
</dbReference>
<organism evidence="7">
    <name type="scientific">Oryza sativa</name>
    <name type="common">Rice</name>
    <dbReference type="NCBI Taxonomy" id="4530"/>
    <lineage>
        <taxon>Eukaryota</taxon>
        <taxon>Viridiplantae</taxon>
        <taxon>Streptophyta</taxon>
        <taxon>Embryophyta</taxon>
        <taxon>Tracheophyta</taxon>
        <taxon>Spermatophyta</taxon>
        <taxon>Magnoliopsida</taxon>
        <taxon>Liliopsida</taxon>
        <taxon>Poales</taxon>
        <taxon>Poaceae</taxon>
        <taxon>BOP clade</taxon>
        <taxon>Oryzoideae</taxon>
        <taxon>Oryzeae</taxon>
        <taxon>Oryzinae</taxon>
        <taxon>Oryza</taxon>
    </lineage>
</organism>
<dbReference type="AlphaFoldDB" id="Q9ZNZ3"/>
<keyword evidence="3 5" id="KW-0326">Glycosidase</keyword>
<dbReference type="SUPFAM" id="SSF51445">
    <property type="entry name" value="(Trans)glycosidases"/>
    <property type="match status" value="1"/>
</dbReference>
<protein>
    <submittedName>
        <fullName evidence="7">Beta-1,3-glucanase</fullName>
    </submittedName>
</protein>
<name>Q9ZNZ3_ORYSA</name>
<accession>Q9ZNZ3</accession>
<evidence type="ECO:0000256" key="4">
    <source>
        <dbReference type="RuleBase" id="RU004335"/>
    </source>
</evidence>
<dbReference type="InterPro" id="IPR017853">
    <property type="entry name" value="GH"/>
</dbReference>
<feature type="signal peptide" evidence="6">
    <location>
        <begin position="1"/>
        <end position="20"/>
    </location>
</feature>
<dbReference type="InterPro" id="IPR000490">
    <property type="entry name" value="Glyco_hydro_17"/>
</dbReference>
<dbReference type="PROSITE" id="PS00587">
    <property type="entry name" value="GLYCOSYL_HYDROL_F17"/>
    <property type="match status" value="1"/>
</dbReference>
<evidence type="ECO:0000313" key="7">
    <source>
        <dbReference type="EMBL" id="AAD10379.1"/>
    </source>
</evidence>